<dbReference type="GO" id="GO:0006302">
    <property type="term" value="P:double-strand break repair"/>
    <property type="evidence" value="ECO:0007669"/>
    <property type="project" value="TreeGrafter"/>
</dbReference>
<feature type="coiled-coil region" evidence="12">
    <location>
        <begin position="126"/>
        <end position="153"/>
    </location>
</feature>
<feature type="domain" description="RING-type" evidence="14">
    <location>
        <begin position="30"/>
        <end position="69"/>
    </location>
</feature>
<dbReference type="GO" id="GO:0035861">
    <property type="term" value="C:site of double-strand break"/>
    <property type="evidence" value="ECO:0007669"/>
    <property type="project" value="TreeGrafter"/>
</dbReference>
<keyword evidence="10" id="KW-0539">Nucleus</keyword>
<keyword evidence="9" id="KW-0862">Zinc</keyword>
<protein>
    <recommendedName>
        <fullName evidence="3">RING-type E3 ubiquitin transferase</fullName>
        <ecNumber evidence="3">2.3.2.27</ecNumber>
    </recommendedName>
</protein>
<evidence type="ECO:0000256" key="11">
    <source>
        <dbReference type="PROSITE-ProRule" id="PRU00175"/>
    </source>
</evidence>
<dbReference type="GO" id="GO:0031491">
    <property type="term" value="F:nucleosome binding"/>
    <property type="evidence" value="ECO:0007669"/>
    <property type="project" value="TreeGrafter"/>
</dbReference>
<evidence type="ECO:0000256" key="1">
    <source>
        <dbReference type="ARBA" id="ARBA00000900"/>
    </source>
</evidence>
<evidence type="ECO:0000256" key="2">
    <source>
        <dbReference type="ARBA" id="ARBA00004123"/>
    </source>
</evidence>
<keyword evidence="4" id="KW-0808">Transferase</keyword>
<evidence type="ECO:0000256" key="3">
    <source>
        <dbReference type="ARBA" id="ARBA00012483"/>
    </source>
</evidence>
<keyword evidence="7 11" id="KW-0863">Zinc-finger</keyword>
<dbReference type="CDD" id="cd16550">
    <property type="entry name" value="RING-HC_RNF168"/>
    <property type="match status" value="1"/>
</dbReference>
<dbReference type="InterPro" id="IPR051657">
    <property type="entry name" value="RNF168/RNF169_E3_ubiq-ligase"/>
</dbReference>
<dbReference type="PROSITE" id="PS50089">
    <property type="entry name" value="ZF_RING_2"/>
    <property type="match status" value="1"/>
</dbReference>
<dbReference type="GO" id="GO:0008270">
    <property type="term" value="F:zinc ion binding"/>
    <property type="evidence" value="ECO:0007669"/>
    <property type="project" value="UniProtKB-KW"/>
</dbReference>
<dbReference type="InterPro" id="IPR013083">
    <property type="entry name" value="Znf_RING/FYVE/PHD"/>
</dbReference>
<evidence type="ECO:0000256" key="9">
    <source>
        <dbReference type="ARBA" id="ARBA00022833"/>
    </source>
</evidence>
<dbReference type="CDD" id="cd22249">
    <property type="entry name" value="UDM1_RNF168_RNF169-like"/>
    <property type="match status" value="1"/>
</dbReference>
<evidence type="ECO:0000256" key="13">
    <source>
        <dbReference type="SAM" id="MobiDB-lite"/>
    </source>
</evidence>
<dbReference type="RefSeq" id="XP_015587785.1">
    <property type="nucleotide sequence ID" value="XM_015732299.2"/>
</dbReference>
<sequence length="889" mass="100683">MATYLKRTSKLFDLSLSRASGEVNLRDLMCPVCRGILIEPVTLPCTHSLCLRCLKGTFEHNSLSCPLCRVRVGSWLRTATKSETLVNSGLWEFIRTRFPKEVEGKHNGDEEDIELDSGFRATNKILSAAGEIRREYEAQLQMAEEEMRRKREAERIASEVLIRKIQAEEQQRMAQLAQDQLLAKTLAKKQVAEKNKTVTNYHTDNSELETDNSMDESKPDIKLLSLGGVQISQVDGSGLEDEKPIIKCRDGTEPRKSNIALISKIRVERYASSMKAGASSIYKTSPDKFCCQKSMPIHNAVTRTLKHQAVPKLTQLSSSNYISEPGCSGSKIYSMQSKEELHVPDDVLNSKKKSLGVEVCMTAGDDDERIGSAESAGSHDSINQEIHHFKPIKAMPRTPLKISSDGRQIDPKLIRVVPILKRASNTVPKPPSPTHLKRMFGCSWSAFRGKTRQDLKTKQSPTSEESVEMEITRKPSTSLLQSQSISNKLVKSHVSDTVRRLDLASELSFDSNKNYTKPINKIINGTKVSKKLILDEGLDAGKVNKTWKSQVRNGILAKSRRRKNSWADRKDPVYTLDSKDLDEENEEFETDKNFTCSSERADTYPSDQPELSEDDTAVENIAERIKNRKVNHVKEVSPSIQNPVPETEPSRRSTRRKRGPSKTDIENTIYVELSENSEVKSKRKNPPKSGSKAKRQRVHRTTRVVIDSSTEMTTMPRKSTRMIKQTTKRTTRNARKNLSADEVDKKPSENTYDILLDNCNDPRSNGCSSQMTNVQMEVINDDNTNSPTDDDVIKEQENMERLLLQEMKDFKLACRLQAKFDEMERIAGRTRGSRRALESENIELGFYPVDIGRSINELPNVRTANQSRSDQTTRSHNKQRRRPQRRALK</sequence>
<organism evidence="15 16">
    <name type="scientific">Cephus cinctus</name>
    <name type="common">Wheat stem sawfly</name>
    <dbReference type="NCBI Taxonomy" id="211228"/>
    <lineage>
        <taxon>Eukaryota</taxon>
        <taxon>Metazoa</taxon>
        <taxon>Ecdysozoa</taxon>
        <taxon>Arthropoda</taxon>
        <taxon>Hexapoda</taxon>
        <taxon>Insecta</taxon>
        <taxon>Pterygota</taxon>
        <taxon>Neoptera</taxon>
        <taxon>Endopterygota</taxon>
        <taxon>Hymenoptera</taxon>
        <taxon>Cephoidea</taxon>
        <taxon>Cephidae</taxon>
        <taxon>Cephus</taxon>
    </lineage>
</organism>
<evidence type="ECO:0000313" key="15">
    <source>
        <dbReference type="Proteomes" id="UP000694920"/>
    </source>
</evidence>
<evidence type="ECO:0000256" key="10">
    <source>
        <dbReference type="ARBA" id="ARBA00023242"/>
    </source>
</evidence>
<keyword evidence="8" id="KW-0833">Ubl conjugation pathway</keyword>
<feature type="compositionally biased region" description="Polar residues" evidence="13">
    <location>
        <begin position="862"/>
        <end position="874"/>
    </location>
</feature>
<evidence type="ECO:0000256" key="6">
    <source>
        <dbReference type="ARBA" id="ARBA00022763"/>
    </source>
</evidence>
<dbReference type="Pfam" id="PF00097">
    <property type="entry name" value="zf-C3HC4"/>
    <property type="match status" value="1"/>
</dbReference>
<name>A0AAJ7FEH2_CEPCN</name>
<dbReference type="AlphaFoldDB" id="A0AAJ7FEH2"/>
<keyword evidence="5" id="KW-0479">Metal-binding</keyword>
<dbReference type="KEGG" id="ccin:107264249"/>
<evidence type="ECO:0000259" key="14">
    <source>
        <dbReference type="PROSITE" id="PS50089"/>
    </source>
</evidence>
<feature type="compositionally biased region" description="Basic residues" evidence="13">
    <location>
        <begin position="718"/>
        <end position="735"/>
    </location>
</feature>
<reference evidence="16" key="1">
    <citation type="submission" date="2025-08" db="UniProtKB">
        <authorList>
            <consortium name="RefSeq"/>
        </authorList>
    </citation>
    <scope>IDENTIFICATION</scope>
</reference>
<feature type="compositionally biased region" description="Polar residues" evidence="13">
    <location>
        <begin position="707"/>
        <end position="717"/>
    </location>
</feature>
<dbReference type="GO" id="GO:0005634">
    <property type="term" value="C:nucleus"/>
    <property type="evidence" value="ECO:0007669"/>
    <property type="project" value="UniProtKB-SubCell"/>
</dbReference>
<dbReference type="InterPro" id="IPR001841">
    <property type="entry name" value="Znf_RING"/>
</dbReference>
<dbReference type="EC" id="2.3.2.27" evidence="3"/>
<feature type="region of interest" description="Disordered" evidence="13">
    <location>
        <begin position="859"/>
        <end position="889"/>
    </location>
</feature>
<evidence type="ECO:0000256" key="7">
    <source>
        <dbReference type="ARBA" id="ARBA00022771"/>
    </source>
</evidence>
<dbReference type="Proteomes" id="UP000694920">
    <property type="component" value="Unplaced"/>
</dbReference>
<gene>
    <name evidence="16" type="primary">LOC107264249</name>
</gene>
<evidence type="ECO:0000256" key="12">
    <source>
        <dbReference type="SAM" id="Coils"/>
    </source>
</evidence>
<comment type="subcellular location">
    <subcellularLocation>
        <location evidence="2">Nucleus</location>
    </subcellularLocation>
</comment>
<proteinExistence type="predicted"/>
<keyword evidence="15" id="KW-1185">Reference proteome</keyword>
<feature type="region of interest" description="Disordered" evidence="13">
    <location>
        <begin position="629"/>
        <end position="743"/>
    </location>
</feature>
<dbReference type="PROSITE" id="PS00518">
    <property type="entry name" value="ZF_RING_1"/>
    <property type="match status" value="1"/>
</dbReference>
<comment type="catalytic activity">
    <reaction evidence="1">
        <text>S-ubiquitinyl-[E2 ubiquitin-conjugating enzyme]-L-cysteine + [acceptor protein]-L-lysine = [E2 ubiquitin-conjugating enzyme]-L-cysteine + N(6)-ubiquitinyl-[acceptor protein]-L-lysine.</text>
        <dbReference type="EC" id="2.3.2.27"/>
    </reaction>
</comment>
<feature type="compositionally biased region" description="Basic residues" evidence="13">
    <location>
        <begin position="681"/>
        <end position="702"/>
    </location>
</feature>
<evidence type="ECO:0000313" key="16">
    <source>
        <dbReference type="RefSeq" id="XP_015587785.1"/>
    </source>
</evidence>
<dbReference type="InterPro" id="IPR017907">
    <property type="entry name" value="Znf_RING_CS"/>
</dbReference>
<dbReference type="PANTHER" id="PTHR23328">
    <property type="entry name" value="RING-TYPE DOMAIN-CONTAINING PROTEIN"/>
    <property type="match status" value="1"/>
</dbReference>
<dbReference type="PANTHER" id="PTHR23328:SF0">
    <property type="entry name" value="RING-TYPE DOMAIN-CONTAINING PROTEIN"/>
    <property type="match status" value="1"/>
</dbReference>
<keyword evidence="12" id="KW-0175">Coiled coil</keyword>
<dbReference type="SMART" id="SM00184">
    <property type="entry name" value="RING"/>
    <property type="match status" value="1"/>
</dbReference>
<accession>A0AAJ7FEH2</accession>
<evidence type="ECO:0000256" key="8">
    <source>
        <dbReference type="ARBA" id="ARBA00022786"/>
    </source>
</evidence>
<dbReference type="GO" id="GO:0061630">
    <property type="term" value="F:ubiquitin protein ligase activity"/>
    <property type="evidence" value="ECO:0007669"/>
    <property type="project" value="UniProtKB-EC"/>
</dbReference>
<keyword evidence="6" id="KW-0227">DNA damage</keyword>
<feature type="region of interest" description="Disordered" evidence="13">
    <location>
        <begin position="197"/>
        <end position="216"/>
    </location>
</feature>
<evidence type="ECO:0000256" key="5">
    <source>
        <dbReference type="ARBA" id="ARBA00022723"/>
    </source>
</evidence>
<feature type="compositionally biased region" description="Basic residues" evidence="13">
    <location>
        <begin position="875"/>
        <end position="889"/>
    </location>
</feature>
<dbReference type="SUPFAM" id="SSF57850">
    <property type="entry name" value="RING/U-box"/>
    <property type="match status" value="1"/>
</dbReference>
<dbReference type="InterPro" id="IPR018957">
    <property type="entry name" value="Znf_C3HC4_RING-type"/>
</dbReference>
<evidence type="ECO:0000256" key="4">
    <source>
        <dbReference type="ARBA" id="ARBA00022679"/>
    </source>
</evidence>
<feature type="region of interest" description="Disordered" evidence="13">
    <location>
        <begin position="451"/>
        <end position="478"/>
    </location>
</feature>
<dbReference type="Gene3D" id="3.30.40.10">
    <property type="entry name" value="Zinc/RING finger domain, C3HC4 (zinc finger)"/>
    <property type="match status" value="1"/>
</dbReference>
<dbReference type="GeneID" id="107264249"/>